<dbReference type="Pfam" id="PF00813">
    <property type="entry name" value="FliP"/>
    <property type="match status" value="1"/>
</dbReference>
<feature type="transmembrane region" description="Helical" evidence="7">
    <location>
        <begin position="55"/>
        <end position="75"/>
    </location>
</feature>
<dbReference type="Proteomes" id="UP000445000">
    <property type="component" value="Unassembled WGS sequence"/>
</dbReference>
<comment type="caution">
    <text evidence="8">The sequence shown here is derived from an EMBL/GenBank/DDBJ whole genome shotgun (WGS) entry which is preliminary data.</text>
</comment>
<dbReference type="PANTHER" id="PTHR30587:SF2">
    <property type="entry name" value="SURFACE PRESENTATION OF ANTIGENS PROTEIN SPAP"/>
    <property type="match status" value="1"/>
</dbReference>
<comment type="similarity">
    <text evidence="2 7">Belongs to the FliP/MopC/SpaP family.</text>
</comment>
<dbReference type="NCBIfam" id="TIGR01102">
    <property type="entry name" value="yscR"/>
    <property type="match status" value="1"/>
</dbReference>
<evidence type="ECO:0000256" key="1">
    <source>
        <dbReference type="ARBA" id="ARBA00004651"/>
    </source>
</evidence>
<keyword evidence="5 7" id="KW-1133">Transmembrane helix</keyword>
<evidence type="ECO:0000256" key="2">
    <source>
        <dbReference type="ARBA" id="ARBA00006257"/>
    </source>
</evidence>
<dbReference type="GO" id="GO:0009306">
    <property type="term" value="P:protein secretion"/>
    <property type="evidence" value="ECO:0007669"/>
    <property type="project" value="UniProtKB-UniRule"/>
</dbReference>
<accession>A0A829YGK1</accession>
<evidence type="ECO:0000256" key="4">
    <source>
        <dbReference type="ARBA" id="ARBA00022692"/>
    </source>
</evidence>
<sequence length="217" mass="23579">MTGTPDPVVVLLTLALLSLAPLIAVMVTSFAKIVIVLALVRNALGLPQIPPNLVLNGLALVLSIYIMAPLAAQLAERAESGLSSGRMEAGSFFRIVSDAREPLRAFLAKHAQPREREFFVKSAQQLWPAEQVRTLRSDDLMVLVPAFTVSELTAAFTIGFLLYLAFVVIDLVVANVLVALGMMMFSPTVVSVPLKLLLFVLLDGWSKLIHGLILTYR</sequence>
<dbReference type="NCBIfam" id="NF009438">
    <property type="entry name" value="PRK12797.1"/>
    <property type="match status" value="1"/>
</dbReference>
<keyword evidence="9" id="KW-1185">Reference proteome</keyword>
<evidence type="ECO:0000256" key="6">
    <source>
        <dbReference type="ARBA" id="ARBA00023136"/>
    </source>
</evidence>
<evidence type="ECO:0000256" key="7">
    <source>
        <dbReference type="RuleBase" id="RU362070"/>
    </source>
</evidence>
<dbReference type="InterPro" id="IPR005773">
    <property type="entry name" value="T3SS_YscR-like"/>
</dbReference>
<dbReference type="InterPro" id="IPR005838">
    <property type="entry name" value="T3SS_IM_P"/>
</dbReference>
<dbReference type="PRINTS" id="PR01302">
    <property type="entry name" value="TYPE3IMPPROT"/>
</dbReference>
<proteinExistence type="inferred from homology"/>
<evidence type="ECO:0000313" key="9">
    <source>
        <dbReference type="Proteomes" id="UP000445000"/>
    </source>
</evidence>
<gene>
    <name evidence="8" type="primary">bscR</name>
    <name evidence="8" type="ORF">GCM10011487_43790</name>
</gene>
<dbReference type="AlphaFoldDB" id="A0A829YGK1"/>
<name>A0A829YGK1_9GAMM</name>
<dbReference type="GO" id="GO:0005886">
    <property type="term" value="C:plasma membrane"/>
    <property type="evidence" value="ECO:0007669"/>
    <property type="project" value="UniProtKB-SubCell"/>
</dbReference>
<dbReference type="EMBL" id="BLJN01000004">
    <property type="protein sequence ID" value="GFE82379.1"/>
    <property type="molecule type" value="Genomic_DNA"/>
</dbReference>
<dbReference type="PROSITE" id="PS01061">
    <property type="entry name" value="FLIP_2"/>
    <property type="match status" value="1"/>
</dbReference>
<feature type="transmembrane region" description="Helical" evidence="7">
    <location>
        <begin position="160"/>
        <end position="184"/>
    </location>
</feature>
<evidence type="ECO:0000256" key="5">
    <source>
        <dbReference type="ARBA" id="ARBA00022989"/>
    </source>
</evidence>
<dbReference type="RefSeq" id="WP_161814030.1">
    <property type="nucleotide sequence ID" value="NZ_BLJN01000004.1"/>
</dbReference>
<evidence type="ECO:0000313" key="8">
    <source>
        <dbReference type="EMBL" id="GFE82379.1"/>
    </source>
</evidence>
<keyword evidence="4 7" id="KW-0812">Transmembrane</keyword>
<dbReference type="PANTHER" id="PTHR30587">
    <property type="entry name" value="FLAGELLAR BIOSYNTHETIC PROTEIN FLIP"/>
    <property type="match status" value="1"/>
</dbReference>
<comment type="caution">
    <text evidence="7">Lacks conserved residue(s) required for the propagation of feature annotation.</text>
</comment>
<reference evidence="9" key="1">
    <citation type="submission" date="2020-01" db="EMBL/GenBank/DDBJ databases">
        <title>'Steroidobacter agaridevorans' sp. nov., agar-degrading bacteria isolated from rhizosphere soils.</title>
        <authorList>
            <person name="Ikenaga M."/>
            <person name="Kataoka M."/>
            <person name="Murouchi A."/>
            <person name="Katsuragi S."/>
            <person name="Sakai M."/>
        </authorList>
    </citation>
    <scope>NUCLEOTIDE SEQUENCE [LARGE SCALE GENOMIC DNA]</scope>
    <source>
        <strain evidence="9">YU21-B</strain>
    </source>
</reference>
<comment type="subcellular location">
    <subcellularLocation>
        <location evidence="1">Cell membrane</location>
        <topology evidence="1">Multi-pass membrane protein</topology>
    </subcellularLocation>
</comment>
<keyword evidence="3 7" id="KW-1003">Cell membrane</keyword>
<organism evidence="8 9">
    <name type="scientific">Steroidobacter agaridevorans</name>
    <dbReference type="NCBI Taxonomy" id="2695856"/>
    <lineage>
        <taxon>Bacteria</taxon>
        <taxon>Pseudomonadati</taxon>
        <taxon>Pseudomonadota</taxon>
        <taxon>Gammaproteobacteria</taxon>
        <taxon>Steroidobacterales</taxon>
        <taxon>Steroidobacteraceae</taxon>
        <taxon>Steroidobacter</taxon>
    </lineage>
</organism>
<keyword evidence="6 7" id="KW-0472">Membrane</keyword>
<evidence type="ECO:0000256" key="3">
    <source>
        <dbReference type="ARBA" id="ARBA00022475"/>
    </source>
</evidence>
<protein>
    <submittedName>
        <fullName evidence="8">EscR/YscR/HrcR family type III secretion system export apparatus protein</fullName>
    </submittedName>
</protein>